<evidence type="ECO:0000313" key="1">
    <source>
        <dbReference type="EMBL" id="EUA58692.1"/>
    </source>
</evidence>
<reference evidence="1 2" key="1">
    <citation type="submission" date="2013-12" db="EMBL/GenBank/DDBJ databases">
        <authorList>
            <person name="Zelazny A."/>
            <person name="Olivier K."/>
            <person name="Holland S."/>
            <person name="Lenaerts A."/>
            <person name="Ordway D."/>
            <person name="DeGroote M.A."/>
            <person name="Parker T."/>
            <person name="Sizemore C."/>
            <person name="Tallon L.J."/>
            <person name="Sadzewicz L.K."/>
            <person name="Sengamalay N."/>
            <person name="Fraser C.M."/>
            <person name="Hine E."/>
            <person name="Shefchek K.A."/>
            <person name="Das S.P."/>
            <person name="Tettelin H."/>
        </authorList>
    </citation>
    <scope>NUCLEOTIDE SEQUENCE [LARGE SCALE GENOMIC DNA]</scope>
    <source>
        <strain evidence="1 2">1956</strain>
    </source>
</reference>
<proteinExistence type="predicted"/>
<protein>
    <submittedName>
        <fullName evidence="1">Uncharacterized protein</fullName>
    </submittedName>
</protein>
<dbReference type="AlphaFoldDB" id="X8CQL8"/>
<evidence type="ECO:0000313" key="2">
    <source>
        <dbReference type="Proteomes" id="UP000020825"/>
    </source>
</evidence>
<comment type="caution">
    <text evidence="1">The sequence shown here is derived from an EMBL/GenBank/DDBJ whole genome shotgun (WGS) entry which is preliminary data.</text>
</comment>
<gene>
    <name evidence="1" type="ORF">I550_1835</name>
</gene>
<organism evidence="1 2">
    <name type="scientific">Mycobacterium intracellulare 1956</name>
    <dbReference type="NCBI Taxonomy" id="1299331"/>
    <lineage>
        <taxon>Bacteria</taxon>
        <taxon>Bacillati</taxon>
        <taxon>Actinomycetota</taxon>
        <taxon>Actinomycetes</taxon>
        <taxon>Mycobacteriales</taxon>
        <taxon>Mycobacteriaceae</taxon>
        <taxon>Mycobacterium</taxon>
        <taxon>Mycobacterium avium complex (MAC)</taxon>
    </lineage>
</organism>
<dbReference type="EMBL" id="JAOG01000001">
    <property type="protein sequence ID" value="EUA58692.1"/>
    <property type="molecule type" value="Genomic_DNA"/>
</dbReference>
<sequence>MESQLSDWQFPHIGRGGTRNVLQSVQRWISSLWSLRPDQKNSVSGLIDGASLVAISFPS</sequence>
<dbReference type="Proteomes" id="UP000020825">
    <property type="component" value="Unassembled WGS sequence"/>
</dbReference>
<name>X8CQL8_MYCIT</name>
<accession>X8CQL8</accession>